<keyword evidence="6" id="KW-0418">Kinase</keyword>
<feature type="domain" description="Histidine kinase" evidence="11">
    <location>
        <begin position="529"/>
        <end position="777"/>
    </location>
</feature>
<keyword evidence="5 13" id="KW-0808">Transferase</keyword>
<dbReference type="InterPro" id="IPR036097">
    <property type="entry name" value="HisK_dim/P_sf"/>
</dbReference>
<dbReference type="EMBL" id="FN648730">
    <property type="protein sequence ID" value="CBN80472.1"/>
    <property type="molecule type" value="Genomic_DNA"/>
</dbReference>
<dbReference type="PROSITE" id="PS50046">
    <property type="entry name" value="PHYTOCHROME_2"/>
    <property type="match status" value="1"/>
</dbReference>
<dbReference type="InterPro" id="IPR001789">
    <property type="entry name" value="Sig_transdc_resp-reg_receiver"/>
</dbReference>
<protein>
    <recommendedName>
        <fullName evidence="2">histidine kinase</fullName>
        <ecNumber evidence="2">2.7.13.3</ecNumber>
    </recommendedName>
</protein>
<dbReference type="GO" id="GO:0006355">
    <property type="term" value="P:regulation of DNA-templated transcription"/>
    <property type="evidence" value="ECO:0007669"/>
    <property type="project" value="InterPro"/>
</dbReference>
<dbReference type="InterPro" id="IPR036890">
    <property type="entry name" value="HATPase_C_sf"/>
</dbReference>
<evidence type="ECO:0000259" key="11">
    <source>
        <dbReference type="PROSITE" id="PS50109"/>
    </source>
</evidence>
<organism evidence="13 14">
    <name type="scientific">Ectocarpus siliculosus</name>
    <name type="common">Brown alga</name>
    <name type="synonym">Conferva siliculosa</name>
    <dbReference type="NCBI Taxonomy" id="2880"/>
    <lineage>
        <taxon>Eukaryota</taxon>
        <taxon>Sar</taxon>
        <taxon>Stramenopiles</taxon>
        <taxon>Ochrophyta</taxon>
        <taxon>PX clade</taxon>
        <taxon>Phaeophyceae</taxon>
        <taxon>Ectocarpales</taxon>
        <taxon>Ectocarpaceae</taxon>
        <taxon>Ectocarpus</taxon>
    </lineage>
</organism>
<dbReference type="PROSITE" id="PS50110">
    <property type="entry name" value="RESPONSE_REGULATORY"/>
    <property type="match status" value="1"/>
</dbReference>
<dbReference type="PRINTS" id="PR01033">
    <property type="entry name" value="PHYTOCHROME"/>
</dbReference>
<sequence length="930" mass="102637">MKMTDRASDCDLLDLAKIAEIQSEGFLVCTHFKRDSMRLQIRNVSSNIGDAPFSLPAVRRDPHLFVGKCVPDCFSESFADRISALFQRHLGNRSARCSYTCDSPHKRRYLVTASRTTDGLVFEVFPDDNSPLEAFDMGHGGDLCALLVHTEQAALFEAACAAVTASVDYDRSMVYQFQEDLSGKVVYEAIKPSVAETLDPYLNTFFPESDIPLPARQMFLIRPVCVMFDNDLSPVEIVGDRDMDTSKCILRSSHPIHRSYMQNMGVRSSLSIGIVVNNELWGLLCFHSYGGSVVHPTGREIGYFENLSAQVSVCLSNIQSATSARRQTALSAIVDKGLSAGDLLGFFAENAPDLLRLMESDCVSIRLGHKKVKHWGDADLVLSGTDLDRVSRNAFGKDWCLEEIDRPSRGVLGIIHGNLSVVFVRKSTPCDKAWAGDPTHVKMMRPDGVPGPRGSFERYIQSGADRLNQWNAQDREMATYLSSRIDILVSTTKFFADRTKALVLERGDGCVRYDTEKTPVSLDAALISHLSHELKTPLHGVSSVLTLLSEEQSIGNADLQQQLGYGLECLDTISKVVESVLTAASGRAHRKIESVCLERFVDSLAEKYAGNNNLTVTITVPENYTRVMVDADLLHKTICGIIDNSTSAGSMVKPTHLSLSCCSTHREATMAWKSRTRKYAHRNIRNSEDTSNISDSDWWYTFSVQDPGCGIHRDMVDNVLAFNDSSRTTTTVTNSHQGIGVGVYRCIANVFELNGSIGIASTVSKGTIVSVMLPAQVVVADESTVQGVPEAEDVFFVVDDNTVNRRLASRLVKVAFRKTTGAVPLVEDFADGRLCIEEIKRMRESGKQILGILMDHHMPVMSGKEATQFIRHTEAQEGLEKIPIFGFTADSTDSTKKELLDAGMDDVLPKPMSMKALEQTCIKILSRKES</sequence>
<evidence type="ECO:0000313" key="14">
    <source>
        <dbReference type="Proteomes" id="UP000002630"/>
    </source>
</evidence>
<dbReference type="eggNOG" id="KOG0519">
    <property type="taxonomic scope" value="Eukaryota"/>
</dbReference>
<proteinExistence type="predicted"/>
<feature type="domain" description="Response regulatory" evidence="12">
    <location>
        <begin position="794"/>
        <end position="925"/>
    </location>
</feature>
<dbReference type="Pfam" id="PF00072">
    <property type="entry name" value="Response_reg"/>
    <property type="match status" value="1"/>
</dbReference>
<dbReference type="OrthoDB" id="2015534at2759"/>
<dbReference type="SUPFAM" id="SSF47384">
    <property type="entry name" value="Homodimeric domain of signal transducing histidine kinase"/>
    <property type="match status" value="1"/>
</dbReference>
<evidence type="ECO:0000256" key="7">
    <source>
        <dbReference type="ARBA" id="ARBA00022991"/>
    </source>
</evidence>
<keyword evidence="3" id="KW-0600">Photoreceptor protein</keyword>
<name>D8LPK0_ECTSI</name>
<keyword evidence="9" id="KW-0597">Phosphoprotein</keyword>
<dbReference type="GO" id="GO:0005886">
    <property type="term" value="C:plasma membrane"/>
    <property type="evidence" value="ECO:0007669"/>
    <property type="project" value="TreeGrafter"/>
</dbReference>
<dbReference type="PROSITE" id="PS50109">
    <property type="entry name" value="HIS_KIN"/>
    <property type="match status" value="1"/>
</dbReference>
<keyword evidence="7" id="KW-0157">Chromophore</keyword>
<dbReference type="InterPro" id="IPR016132">
    <property type="entry name" value="Phyto_chromo_attachment"/>
</dbReference>
<dbReference type="Pfam" id="PF01590">
    <property type="entry name" value="GAF"/>
    <property type="match status" value="1"/>
</dbReference>
<evidence type="ECO:0000256" key="1">
    <source>
        <dbReference type="ARBA" id="ARBA00000085"/>
    </source>
</evidence>
<dbReference type="InterPro" id="IPR011006">
    <property type="entry name" value="CheY-like_superfamily"/>
</dbReference>
<dbReference type="GO" id="GO:0009584">
    <property type="term" value="P:detection of visible light"/>
    <property type="evidence" value="ECO:0007669"/>
    <property type="project" value="InterPro"/>
</dbReference>
<dbReference type="InterPro" id="IPR003594">
    <property type="entry name" value="HATPase_dom"/>
</dbReference>
<dbReference type="InterPro" id="IPR003661">
    <property type="entry name" value="HisK_dim/P_dom"/>
</dbReference>
<dbReference type="SMART" id="SM00065">
    <property type="entry name" value="GAF"/>
    <property type="match status" value="1"/>
</dbReference>
<dbReference type="GO" id="GO:0009927">
    <property type="term" value="F:histidine phosphotransfer kinase activity"/>
    <property type="evidence" value="ECO:0007669"/>
    <property type="project" value="TreeGrafter"/>
</dbReference>
<dbReference type="InterPro" id="IPR003018">
    <property type="entry name" value="GAF"/>
</dbReference>
<keyword evidence="14" id="KW-1185">Reference proteome</keyword>
<dbReference type="GO" id="GO:0000155">
    <property type="term" value="F:phosphorelay sensor kinase activity"/>
    <property type="evidence" value="ECO:0007669"/>
    <property type="project" value="InterPro"/>
</dbReference>
<dbReference type="AlphaFoldDB" id="D8LPK0"/>
<feature type="domain" description="Phytochrome chromophore attachment site" evidence="10">
    <location>
        <begin position="151"/>
        <end position="310"/>
    </location>
</feature>
<dbReference type="InParanoid" id="D8LPK0"/>
<keyword evidence="4" id="KW-0716">Sensory transduction</keyword>
<evidence type="ECO:0000313" key="13">
    <source>
        <dbReference type="EMBL" id="CBN80472.1"/>
    </source>
</evidence>
<dbReference type="SMART" id="SM00388">
    <property type="entry name" value="HisKA"/>
    <property type="match status" value="1"/>
</dbReference>
<evidence type="ECO:0000256" key="8">
    <source>
        <dbReference type="ARBA" id="ARBA00023170"/>
    </source>
</evidence>
<dbReference type="PANTHER" id="PTHR43047">
    <property type="entry name" value="TWO-COMPONENT HISTIDINE PROTEIN KINASE"/>
    <property type="match status" value="1"/>
</dbReference>
<evidence type="ECO:0000259" key="12">
    <source>
        <dbReference type="PROSITE" id="PS50110"/>
    </source>
</evidence>
<evidence type="ECO:0000256" key="4">
    <source>
        <dbReference type="ARBA" id="ARBA00022606"/>
    </source>
</evidence>
<accession>D8LPK0</accession>
<evidence type="ECO:0000256" key="2">
    <source>
        <dbReference type="ARBA" id="ARBA00012438"/>
    </source>
</evidence>
<dbReference type="Gene3D" id="3.30.565.10">
    <property type="entry name" value="Histidine kinase-like ATPase, C-terminal domain"/>
    <property type="match status" value="1"/>
</dbReference>
<dbReference type="Pfam" id="PF02518">
    <property type="entry name" value="HATPase_c"/>
    <property type="match status" value="1"/>
</dbReference>
<feature type="modified residue" description="4-aspartylphosphate" evidence="9">
    <location>
        <position position="855"/>
    </location>
</feature>
<evidence type="ECO:0000259" key="10">
    <source>
        <dbReference type="PROSITE" id="PS50046"/>
    </source>
</evidence>
<evidence type="ECO:0000256" key="9">
    <source>
        <dbReference type="PROSITE-ProRule" id="PRU00169"/>
    </source>
</evidence>
<keyword evidence="8" id="KW-0675">Receptor</keyword>
<evidence type="ECO:0000256" key="5">
    <source>
        <dbReference type="ARBA" id="ARBA00022679"/>
    </source>
</evidence>
<reference evidence="13 14" key="1">
    <citation type="journal article" date="2010" name="Nature">
        <title>The Ectocarpus genome and the independent evolution of multicellularity in brown algae.</title>
        <authorList>
            <person name="Cock J.M."/>
            <person name="Sterck L."/>
            <person name="Rouze P."/>
            <person name="Scornet D."/>
            <person name="Allen A.E."/>
            <person name="Amoutzias G."/>
            <person name="Anthouard V."/>
            <person name="Artiguenave F."/>
            <person name="Aury J.M."/>
            <person name="Badger J.H."/>
            <person name="Beszteri B."/>
            <person name="Billiau K."/>
            <person name="Bonnet E."/>
            <person name="Bothwell J.H."/>
            <person name="Bowler C."/>
            <person name="Boyen C."/>
            <person name="Brownlee C."/>
            <person name="Carrano C.J."/>
            <person name="Charrier B."/>
            <person name="Cho G.Y."/>
            <person name="Coelho S.M."/>
            <person name="Collen J."/>
            <person name="Corre E."/>
            <person name="Da Silva C."/>
            <person name="Delage L."/>
            <person name="Delaroque N."/>
            <person name="Dittami S.M."/>
            <person name="Doulbeau S."/>
            <person name="Elias M."/>
            <person name="Farnham G."/>
            <person name="Gachon C.M."/>
            <person name="Gschloessl B."/>
            <person name="Heesch S."/>
            <person name="Jabbari K."/>
            <person name="Jubin C."/>
            <person name="Kawai H."/>
            <person name="Kimura K."/>
            <person name="Kloareg B."/>
            <person name="Kupper F.C."/>
            <person name="Lang D."/>
            <person name="Le Bail A."/>
            <person name="Leblanc C."/>
            <person name="Lerouge P."/>
            <person name="Lohr M."/>
            <person name="Lopez P.J."/>
            <person name="Martens C."/>
            <person name="Maumus F."/>
            <person name="Michel G."/>
            <person name="Miranda-Saavedra D."/>
            <person name="Morales J."/>
            <person name="Moreau H."/>
            <person name="Motomura T."/>
            <person name="Nagasato C."/>
            <person name="Napoli C.A."/>
            <person name="Nelson D.R."/>
            <person name="Nyvall-Collen P."/>
            <person name="Peters A.F."/>
            <person name="Pommier C."/>
            <person name="Potin P."/>
            <person name="Poulain J."/>
            <person name="Quesneville H."/>
            <person name="Read B."/>
            <person name="Rensing S.A."/>
            <person name="Ritter A."/>
            <person name="Rousvoal S."/>
            <person name="Samanta M."/>
            <person name="Samson G."/>
            <person name="Schroeder D.C."/>
            <person name="Segurens B."/>
            <person name="Strittmatter M."/>
            <person name="Tonon T."/>
            <person name="Tregear J.W."/>
            <person name="Valentin K."/>
            <person name="von Dassow P."/>
            <person name="Yamagishi T."/>
            <person name="Van de Peer Y."/>
            <person name="Wincker P."/>
        </authorList>
    </citation>
    <scope>NUCLEOTIDE SEQUENCE [LARGE SCALE GENOMIC DNA]</scope>
    <source>
        <strain evidence="14">Ec32 / CCAP1310/4</strain>
    </source>
</reference>
<dbReference type="GO" id="GO:0009881">
    <property type="term" value="F:photoreceptor activity"/>
    <property type="evidence" value="ECO:0007669"/>
    <property type="project" value="UniProtKB-KW"/>
</dbReference>
<gene>
    <name evidence="13" type="ORF">Esi_0052_0164</name>
</gene>
<dbReference type="SUPFAM" id="SSF55781">
    <property type="entry name" value="GAF domain-like"/>
    <property type="match status" value="2"/>
</dbReference>
<comment type="catalytic activity">
    <reaction evidence="1">
        <text>ATP + protein L-histidine = ADP + protein N-phospho-L-histidine.</text>
        <dbReference type="EC" id="2.7.13.3"/>
    </reaction>
</comment>
<dbReference type="SUPFAM" id="SSF52172">
    <property type="entry name" value="CheY-like"/>
    <property type="match status" value="1"/>
</dbReference>
<dbReference type="PANTHER" id="PTHR43047:SF72">
    <property type="entry name" value="OSMOSENSING HISTIDINE PROTEIN KINASE SLN1"/>
    <property type="match status" value="1"/>
</dbReference>
<dbReference type="InterPro" id="IPR001294">
    <property type="entry name" value="Phytochrome"/>
</dbReference>
<dbReference type="CDD" id="cd00082">
    <property type="entry name" value="HisKA"/>
    <property type="match status" value="1"/>
</dbReference>
<dbReference type="Gene3D" id="1.10.287.130">
    <property type="match status" value="1"/>
</dbReference>
<dbReference type="SMART" id="SM00448">
    <property type="entry name" value="REC"/>
    <property type="match status" value="1"/>
</dbReference>
<dbReference type="CDD" id="cd17546">
    <property type="entry name" value="REC_hyHK_CKI1_RcsC-like"/>
    <property type="match status" value="1"/>
</dbReference>
<dbReference type="Gene3D" id="3.30.450.20">
    <property type="entry name" value="PAS domain"/>
    <property type="match status" value="1"/>
</dbReference>
<dbReference type="Gene3D" id="3.30.450.270">
    <property type="match status" value="1"/>
</dbReference>
<dbReference type="Pfam" id="PF00512">
    <property type="entry name" value="HisKA"/>
    <property type="match status" value="1"/>
</dbReference>
<dbReference type="EC" id="2.7.13.3" evidence="2"/>
<evidence type="ECO:0000256" key="3">
    <source>
        <dbReference type="ARBA" id="ARBA00022543"/>
    </source>
</evidence>
<dbReference type="InterPro" id="IPR005467">
    <property type="entry name" value="His_kinase_dom"/>
</dbReference>
<dbReference type="Gene3D" id="3.30.450.40">
    <property type="match status" value="1"/>
</dbReference>
<dbReference type="SUPFAM" id="SSF55874">
    <property type="entry name" value="ATPase domain of HSP90 chaperone/DNA topoisomerase II/histidine kinase"/>
    <property type="match status" value="1"/>
</dbReference>
<dbReference type="Proteomes" id="UP000002630">
    <property type="component" value="Linkage Group LG16"/>
</dbReference>
<dbReference type="Gene3D" id="3.40.50.2300">
    <property type="match status" value="1"/>
</dbReference>
<dbReference type="InterPro" id="IPR029016">
    <property type="entry name" value="GAF-like_dom_sf"/>
</dbReference>
<evidence type="ECO:0000256" key="6">
    <source>
        <dbReference type="ARBA" id="ARBA00022777"/>
    </source>
</evidence>
<dbReference type="EMBL" id="FN649741">
    <property type="protein sequence ID" value="CBN80472.1"/>
    <property type="molecule type" value="Genomic_DNA"/>
</dbReference>
<dbReference type="InterPro" id="IPR043150">
    <property type="entry name" value="Phytochrome_PHY_sf"/>
</dbReference>